<dbReference type="Proteomes" id="UP000185544">
    <property type="component" value="Chromosome"/>
</dbReference>
<evidence type="ECO:0000256" key="2">
    <source>
        <dbReference type="SAM" id="SignalP"/>
    </source>
</evidence>
<keyword evidence="2" id="KW-0732">Signal</keyword>
<evidence type="ECO:0000256" key="1">
    <source>
        <dbReference type="ARBA" id="ARBA00009820"/>
    </source>
</evidence>
<dbReference type="SUPFAM" id="SSF82171">
    <property type="entry name" value="DPP6 N-terminal domain-like"/>
    <property type="match status" value="1"/>
</dbReference>
<reference evidence="4 5" key="1">
    <citation type="submission" date="2016-08" db="EMBL/GenBank/DDBJ databases">
        <title>Identification and validation of antigenic proteins from Pajaroellobacter abortibovis using de-novo genome sequence assembly and reverse vaccinology.</title>
        <authorList>
            <person name="Welly B.T."/>
            <person name="Miller M.R."/>
            <person name="Stott J.L."/>
            <person name="Blanchard M.T."/>
            <person name="Islas-Trejo A.D."/>
            <person name="O'Rourke S.M."/>
            <person name="Young A.E."/>
            <person name="Medrano J.F."/>
            <person name="Van Eenennaam A.L."/>
        </authorList>
    </citation>
    <scope>NUCLEOTIDE SEQUENCE [LARGE SCALE GENOMIC DNA]</scope>
    <source>
        <strain evidence="4 5">BTF92-0548A/99-0131</strain>
    </source>
</reference>
<proteinExistence type="inferred from homology"/>
<feature type="domain" description="TolB N-terminal" evidence="3">
    <location>
        <begin position="46"/>
        <end position="142"/>
    </location>
</feature>
<evidence type="ECO:0000259" key="3">
    <source>
        <dbReference type="Pfam" id="PF04052"/>
    </source>
</evidence>
<keyword evidence="5" id="KW-1185">Reference proteome</keyword>
<dbReference type="AlphaFoldDB" id="A0A1L6MWW4"/>
<dbReference type="OrthoDB" id="9815657at2"/>
<dbReference type="SUPFAM" id="SSF52964">
    <property type="entry name" value="TolB, N-terminal domain"/>
    <property type="match status" value="1"/>
</dbReference>
<dbReference type="InterPro" id="IPR007195">
    <property type="entry name" value="TolB_N"/>
</dbReference>
<dbReference type="STRING" id="1882918.BCY86_04550"/>
<dbReference type="GO" id="GO:0042597">
    <property type="term" value="C:periplasmic space"/>
    <property type="evidence" value="ECO:0007669"/>
    <property type="project" value="InterPro"/>
</dbReference>
<dbReference type="InterPro" id="IPR011042">
    <property type="entry name" value="6-blade_b-propeller_TolB-like"/>
</dbReference>
<accession>A0A1L6MWW4</accession>
<evidence type="ECO:0000313" key="4">
    <source>
        <dbReference type="EMBL" id="APS00033.1"/>
    </source>
</evidence>
<evidence type="ECO:0000313" key="5">
    <source>
        <dbReference type="Proteomes" id="UP000185544"/>
    </source>
</evidence>
<sequence>MQVIQITIEKKVTLAIFSLFFFVMSFQSKSFAASTPSSASSNEVPTVMVTGGNAALLKVALPPFEGDPTLARKAYDTVARDLRFLNLFQFLDPKSFLTTTIKEEIQPASWRNIGAEAVVHGIVSKEEKRIRVLFRLFLVSRGGQPIFKQGLSIPLSESQLYITTHEFANEVVRVLTGTRGYFETRLVYNEVKGKGISTVAMHGKINKEKTVSLVALMPSFGPRGAIYHIGSIGKGAYAVFQVEDFSAKSRPKLAFKVDGMVLGLAMHNRKMAAVTLTRPSNQVQLITADFDGTIPSGITRMKGPVANYAHPAFSASGKLAYVSDEQGTPQIFVEGKRISWQGTYNVAPAWCNYPGGERILFMGRVERGVWDVFSVSPDGKDLKRLTQNQGSNTYPACSPDGRMVAFFSTRSGGGIFLTDLDGTNPQLLSKGMGESLRWEQKN</sequence>
<gene>
    <name evidence="4" type="ORF">BCY86_04550</name>
</gene>
<dbReference type="Gene3D" id="2.120.10.30">
    <property type="entry name" value="TolB, C-terminal domain"/>
    <property type="match status" value="1"/>
</dbReference>
<dbReference type="KEGG" id="pabo:BCY86_04550"/>
<dbReference type="GO" id="GO:0015031">
    <property type="term" value="P:protein transport"/>
    <property type="evidence" value="ECO:0007669"/>
    <property type="project" value="InterPro"/>
</dbReference>
<dbReference type="EMBL" id="CP016908">
    <property type="protein sequence ID" value="APS00033.1"/>
    <property type="molecule type" value="Genomic_DNA"/>
</dbReference>
<protein>
    <recommendedName>
        <fullName evidence="3">TolB N-terminal domain-containing protein</fullName>
    </recommendedName>
</protein>
<dbReference type="Pfam" id="PF04052">
    <property type="entry name" value="TolB_N"/>
    <property type="match status" value="1"/>
</dbReference>
<dbReference type="Gene3D" id="3.40.50.10070">
    <property type="entry name" value="TolB, N-terminal domain"/>
    <property type="match status" value="1"/>
</dbReference>
<feature type="chain" id="PRO_5012318114" description="TolB N-terminal domain-containing protein" evidence="2">
    <location>
        <begin position="33"/>
        <end position="442"/>
    </location>
</feature>
<comment type="similarity">
    <text evidence="1">Belongs to the TolB family.</text>
</comment>
<feature type="signal peptide" evidence="2">
    <location>
        <begin position="1"/>
        <end position="32"/>
    </location>
</feature>
<dbReference type="Pfam" id="PF07676">
    <property type="entry name" value="PD40"/>
    <property type="match status" value="2"/>
</dbReference>
<organism evidence="4 5">
    <name type="scientific">Pajaroellobacter abortibovis</name>
    <dbReference type="NCBI Taxonomy" id="1882918"/>
    <lineage>
        <taxon>Bacteria</taxon>
        <taxon>Pseudomonadati</taxon>
        <taxon>Myxococcota</taxon>
        <taxon>Polyangia</taxon>
        <taxon>Polyangiales</taxon>
        <taxon>Polyangiaceae</taxon>
    </lineage>
</organism>
<dbReference type="PANTHER" id="PTHR36842">
    <property type="entry name" value="PROTEIN TOLB HOMOLOG"/>
    <property type="match status" value="1"/>
</dbReference>
<dbReference type="PANTHER" id="PTHR36842:SF1">
    <property type="entry name" value="PROTEIN TOLB"/>
    <property type="match status" value="1"/>
</dbReference>
<dbReference type="RefSeq" id="WP_075276699.1">
    <property type="nucleotide sequence ID" value="NZ_CP016908.1"/>
</dbReference>
<name>A0A1L6MWW4_9BACT</name>
<dbReference type="InterPro" id="IPR011659">
    <property type="entry name" value="WD40"/>
</dbReference>